<keyword evidence="5 9" id="KW-0812">Transmembrane</keyword>
<feature type="domain" description="Tripartite ATP-independent periplasmic transporters DctQ component" evidence="10">
    <location>
        <begin position="21"/>
        <end position="150"/>
    </location>
</feature>
<dbReference type="RefSeq" id="WP_344788390.1">
    <property type="nucleotide sequence ID" value="NZ_BAABCA010000004.1"/>
</dbReference>
<comment type="caution">
    <text evidence="11">The sequence shown here is derived from an EMBL/GenBank/DDBJ whole genome shotgun (WGS) entry which is preliminary data.</text>
</comment>
<evidence type="ECO:0000256" key="7">
    <source>
        <dbReference type="ARBA" id="ARBA00023136"/>
    </source>
</evidence>
<keyword evidence="4" id="KW-0997">Cell inner membrane</keyword>
<gene>
    <name evidence="11" type="ORF">GCM10022291_23020</name>
</gene>
<dbReference type="Proteomes" id="UP001501496">
    <property type="component" value="Unassembled WGS sequence"/>
</dbReference>
<evidence type="ECO:0000256" key="6">
    <source>
        <dbReference type="ARBA" id="ARBA00022989"/>
    </source>
</evidence>
<reference evidence="12" key="1">
    <citation type="journal article" date="2019" name="Int. J. Syst. Evol. Microbiol.">
        <title>The Global Catalogue of Microorganisms (GCM) 10K type strain sequencing project: providing services to taxonomists for standard genome sequencing and annotation.</title>
        <authorList>
            <consortium name="The Broad Institute Genomics Platform"/>
            <consortium name="The Broad Institute Genome Sequencing Center for Infectious Disease"/>
            <person name="Wu L."/>
            <person name="Ma J."/>
        </authorList>
    </citation>
    <scope>NUCLEOTIDE SEQUENCE [LARGE SCALE GENOMIC DNA]</scope>
    <source>
        <strain evidence="12">JCM 17630</strain>
    </source>
</reference>
<dbReference type="InterPro" id="IPR007387">
    <property type="entry name" value="TRAP_DctQ"/>
</dbReference>
<evidence type="ECO:0000256" key="8">
    <source>
        <dbReference type="ARBA" id="ARBA00038436"/>
    </source>
</evidence>
<organism evidence="11 12">
    <name type="scientific">Postechiella marina</name>
    <dbReference type="NCBI Taxonomy" id="943941"/>
    <lineage>
        <taxon>Bacteria</taxon>
        <taxon>Pseudomonadati</taxon>
        <taxon>Bacteroidota</taxon>
        <taxon>Flavobacteriia</taxon>
        <taxon>Flavobacteriales</taxon>
        <taxon>Flavobacteriaceae</taxon>
        <taxon>Postechiella</taxon>
    </lineage>
</organism>
<evidence type="ECO:0000256" key="1">
    <source>
        <dbReference type="ARBA" id="ARBA00004429"/>
    </source>
</evidence>
<accession>A0ABP8CBL2</accession>
<dbReference type="EMBL" id="BAABCA010000004">
    <property type="protein sequence ID" value="GAA4237078.1"/>
    <property type="molecule type" value="Genomic_DNA"/>
</dbReference>
<keyword evidence="3" id="KW-1003">Cell membrane</keyword>
<keyword evidence="6 9" id="KW-1133">Transmembrane helix</keyword>
<keyword evidence="7 9" id="KW-0472">Membrane</keyword>
<evidence type="ECO:0000256" key="9">
    <source>
        <dbReference type="SAM" id="Phobius"/>
    </source>
</evidence>
<proteinExistence type="inferred from homology"/>
<keyword evidence="2" id="KW-0813">Transport</keyword>
<evidence type="ECO:0000256" key="2">
    <source>
        <dbReference type="ARBA" id="ARBA00022448"/>
    </source>
</evidence>
<comment type="similarity">
    <text evidence="8">Belongs to the TRAP transporter small permease family.</text>
</comment>
<evidence type="ECO:0000313" key="12">
    <source>
        <dbReference type="Proteomes" id="UP001501496"/>
    </source>
</evidence>
<feature type="transmembrane region" description="Helical" evidence="9">
    <location>
        <begin position="45"/>
        <end position="64"/>
    </location>
</feature>
<feature type="transmembrane region" description="Helical" evidence="9">
    <location>
        <begin position="125"/>
        <end position="146"/>
    </location>
</feature>
<dbReference type="PANTHER" id="PTHR35011:SF2">
    <property type="entry name" value="2,3-DIKETO-L-GULONATE TRAP TRANSPORTER SMALL PERMEASE PROTEIN YIAM"/>
    <property type="match status" value="1"/>
</dbReference>
<evidence type="ECO:0000256" key="5">
    <source>
        <dbReference type="ARBA" id="ARBA00022692"/>
    </source>
</evidence>
<evidence type="ECO:0000256" key="4">
    <source>
        <dbReference type="ARBA" id="ARBA00022519"/>
    </source>
</evidence>
<evidence type="ECO:0000313" key="11">
    <source>
        <dbReference type="EMBL" id="GAA4237078.1"/>
    </source>
</evidence>
<keyword evidence="12" id="KW-1185">Reference proteome</keyword>
<comment type="subcellular location">
    <subcellularLocation>
        <location evidence="1">Cell inner membrane</location>
        <topology evidence="1">Multi-pass membrane protein</topology>
    </subcellularLocation>
</comment>
<feature type="transmembrane region" description="Helical" evidence="9">
    <location>
        <begin position="12"/>
        <end position="33"/>
    </location>
</feature>
<sequence length="152" mass="17365">MLKKNIEKILKLGTIWSVFLLIGSVLLQIFARFFLAQAPSWTEELSRLCFIFAVAFASPLALKSNYYIQLDVFYNMLKNTWQQKLNLLISIVIFILFLVLTLSSIKFIVMGFTENSPSMGIKMGVAFSSMLILGITMCYFTGLKLLKQLKKE</sequence>
<evidence type="ECO:0000259" key="10">
    <source>
        <dbReference type="Pfam" id="PF04290"/>
    </source>
</evidence>
<name>A0ABP8CBL2_9FLAO</name>
<evidence type="ECO:0000256" key="3">
    <source>
        <dbReference type="ARBA" id="ARBA00022475"/>
    </source>
</evidence>
<dbReference type="PANTHER" id="PTHR35011">
    <property type="entry name" value="2,3-DIKETO-L-GULONATE TRAP TRANSPORTER SMALL PERMEASE PROTEIN YIAM"/>
    <property type="match status" value="1"/>
</dbReference>
<dbReference type="InterPro" id="IPR055348">
    <property type="entry name" value="DctQ"/>
</dbReference>
<feature type="transmembrane region" description="Helical" evidence="9">
    <location>
        <begin position="85"/>
        <end position="105"/>
    </location>
</feature>
<protein>
    <recommendedName>
        <fullName evidence="10">Tripartite ATP-independent periplasmic transporters DctQ component domain-containing protein</fullName>
    </recommendedName>
</protein>
<dbReference type="Pfam" id="PF04290">
    <property type="entry name" value="DctQ"/>
    <property type="match status" value="1"/>
</dbReference>